<accession>A0A0S3T4B5</accession>
<gene>
    <name evidence="1" type="primary">Vigan.10G161900</name>
    <name evidence="1" type="ORF">VIGAN_10161900</name>
</gene>
<feature type="non-terminal residue" evidence="1">
    <location>
        <position position="74"/>
    </location>
</feature>
<reference evidence="1 2" key="1">
    <citation type="journal article" date="2015" name="Sci. Rep.">
        <title>The power of single molecule real-time sequencing technology in the de novo assembly of a eukaryotic genome.</title>
        <authorList>
            <person name="Sakai H."/>
            <person name="Naito K."/>
            <person name="Ogiso-Tanaka E."/>
            <person name="Takahashi Y."/>
            <person name="Iseki K."/>
            <person name="Muto C."/>
            <person name="Satou K."/>
            <person name="Teruya K."/>
            <person name="Shiroma A."/>
            <person name="Shimoji M."/>
            <person name="Hirano T."/>
            <person name="Itoh T."/>
            <person name="Kaga A."/>
            <person name="Tomooka N."/>
        </authorList>
    </citation>
    <scope>NUCLEOTIDE SEQUENCE [LARGE SCALE GENOMIC DNA]</scope>
    <source>
        <strain evidence="2">cv. Shumari</strain>
    </source>
</reference>
<proteinExistence type="predicted"/>
<dbReference type="AlphaFoldDB" id="A0A0S3T4B5"/>
<organism evidence="1 2">
    <name type="scientific">Vigna angularis var. angularis</name>
    <dbReference type="NCBI Taxonomy" id="157739"/>
    <lineage>
        <taxon>Eukaryota</taxon>
        <taxon>Viridiplantae</taxon>
        <taxon>Streptophyta</taxon>
        <taxon>Embryophyta</taxon>
        <taxon>Tracheophyta</taxon>
        <taxon>Spermatophyta</taxon>
        <taxon>Magnoliopsida</taxon>
        <taxon>eudicotyledons</taxon>
        <taxon>Gunneridae</taxon>
        <taxon>Pentapetalae</taxon>
        <taxon>rosids</taxon>
        <taxon>fabids</taxon>
        <taxon>Fabales</taxon>
        <taxon>Fabaceae</taxon>
        <taxon>Papilionoideae</taxon>
        <taxon>50 kb inversion clade</taxon>
        <taxon>NPAAA clade</taxon>
        <taxon>indigoferoid/millettioid clade</taxon>
        <taxon>Phaseoleae</taxon>
        <taxon>Vigna</taxon>
    </lineage>
</organism>
<keyword evidence="2" id="KW-1185">Reference proteome</keyword>
<evidence type="ECO:0000313" key="1">
    <source>
        <dbReference type="EMBL" id="BAU00058.1"/>
    </source>
</evidence>
<dbReference type="EMBL" id="AP015043">
    <property type="protein sequence ID" value="BAU00058.1"/>
    <property type="molecule type" value="Genomic_DNA"/>
</dbReference>
<sequence>MNLDLEVLAEERADLTRFVDGQPVDLAFLSVLKLGGKKFRTISDYVPTHFTHGFWHWSFQKVSVSQGIKYYFIL</sequence>
<name>A0A0S3T4B5_PHAAN</name>
<evidence type="ECO:0000313" key="2">
    <source>
        <dbReference type="Proteomes" id="UP000291084"/>
    </source>
</evidence>
<dbReference type="Proteomes" id="UP000291084">
    <property type="component" value="Chromosome 10"/>
</dbReference>
<protein>
    <submittedName>
        <fullName evidence="1">Uncharacterized protein</fullName>
    </submittedName>
</protein>